<comment type="subcellular location">
    <subcellularLocation>
        <location evidence="1">Cell inner membrane</location>
        <topology evidence="1">Multi-pass membrane protein</topology>
    </subcellularLocation>
</comment>
<dbReference type="STRING" id="1758689.SGUI_1557"/>
<dbReference type="GO" id="GO:0022857">
    <property type="term" value="F:transmembrane transporter activity"/>
    <property type="evidence" value="ECO:0007669"/>
    <property type="project" value="InterPro"/>
</dbReference>
<evidence type="ECO:0000256" key="5">
    <source>
        <dbReference type="ARBA" id="ARBA00023136"/>
    </source>
</evidence>
<dbReference type="InterPro" id="IPR036259">
    <property type="entry name" value="MFS_trans_sf"/>
</dbReference>
<evidence type="ECO:0000256" key="1">
    <source>
        <dbReference type="ARBA" id="ARBA00004429"/>
    </source>
</evidence>
<feature type="transmembrane region" description="Helical" evidence="7">
    <location>
        <begin position="568"/>
        <end position="587"/>
    </location>
</feature>
<dbReference type="PROSITE" id="PS50850">
    <property type="entry name" value="MFS"/>
    <property type="match status" value="1"/>
</dbReference>
<keyword evidence="5 7" id="KW-0472">Membrane</keyword>
<feature type="transmembrane region" description="Helical" evidence="7">
    <location>
        <begin position="122"/>
        <end position="140"/>
    </location>
</feature>
<evidence type="ECO:0000259" key="8">
    <source>
        <dbReference type="PROSITE" id="PS50850"/>
    </source>
</evidence>
<feature type="transmembrane region" description="Helical" evidence="7">
    <location>
        <begin position="152"/>
        <end position="176"/>
    </location>
</feature>
<feature type="transmembrane region" description="Helical" evidence="7">
    <location>
        <begin position="315"/>
        <end position="333"/>
    </location>
</feature>
<dbReference type="EMBL" id="CP014989">
    <property type="protein sequence ID" value="ANS78953.1"/>
    <property type="molecule type" value="Genomic_DNA"/>
</dbReference>
<keyword evidence="3 7" id="KW-0812">Transmembrane</keyword>
<feature type="transmembrane region" description="Helical" evidence="7">
    <location>
        <begin position="182"/>
        <end position="200"/>
    </location>
</feature>
<organism evidence="9 10">
    <name type="scientific">Serinicoccus hydrothermalis</name>
    <dbReference type="NCBI Taxonomy" id="1758689"/>
    <lineage>
        <taxon>Bacteria</taxon>
        <taxon>Bacillati</taxon>
        <taxon>Actinomycetota</taxon>
        <taxon>Actinomycetes</taxon>
        <taxon>Micrococcales</taxon>
        <taxon>Ornithinimicrobiaceae</taxon>
        <taxon>Serinicoccus</taxon>
    </lineage>
</organism>
<sequence>MPAGDQGVAAGAAAGRPARGARALLTVAALAVALAAADTYVVVLALTDMMAGVGVGIESLQRGTPIISGFLLGYIAVLPLIGRVSDLVDRRRILLWCLVVFVIGSAVTAAAVELPVMVGGRFLQGLGGGGLVPATLALVADLWPPGRRGMPLGVVGAVQEMGSVVGPLLGALVLAVAGWREIFWLNVALGLLALVGVAVIRPSPPTRPPGVANGSPTPHRASGMVAHGPTGRRGRLARATAYLLAALATVLWTLTLWAPEALTTSIDLGVPFVPFDTASASRVATPIGAAAAVATLLLVLVTASRWLPLLLRADLPGATLVAIALGSLVLTFSTANPEEEVLGPWGVWLLPLGAASTVAFLLRQRLAANPLIPEGVVRRRVWPALVVSLLIGAAIVAIVVDVPLLSRLTQGTDETDAALVLVRFLVAVPVGALLGGWLLRRIGPGLVAAPGLAVAAVSIFAMARWERASLDEVVSTTLALVGAGLGVGLAIAPVNDAALADAREDGHGTVSSLVVVARMVGMVVGLALLTSLGLRRFHLEVGTLADPTDTDALLDAAVVQVQTVLTGAGYAAALAAVVALALGVRAISGTRPDGRAAARDVTARAQPSGVAWWKR</sequence>
<dbReference type="OrthoDB" id="3453194at2"/>
<feature type="domain" description="Major facilitator superfamily (MFS) profile" evidence="8">
    <location>
        <begin position="24"/>
        <end position="591"/>
    </location>
</feature>
<dbReference type="KEGG" id="serj:SGUI_1557"/>
<reference evidence="9 10" key="1">
    <citation type="submission" date="2016-03" db="EMBL/GenBank/DDBJ databases">
        <title>Shallow-sea hydrothermal system.</title>
        <authorList>
            <person name="Tang K."/>
        </authorList>
    </citation>
    <scope>NUCLEOTIDE SEQUENCE [LARGE SCALE GENOMIC DNA]</scope>
    <source>
        <strain evidence="9 10">JLT9</strain>
    </source>
</reference>
<proteinExistence type="predicted"/>
<feature type="transmembrane region" description="Helical" evidence="7">
    <location>
        <begin position="63"/>
        <end position="81"/>
    </location>
</feature>
<accession>A0A1B1NBZ7</accession>
<dbReference type="GO" id="GO:0005886">
    <property type="term" value="C:plasma membrane"/>
    <property type="evidence" value="ECO:0007669"/>
    <property type="project" value="UniProtKB-SubCell"/>
</dbReference>
<evidence type="ECO:0000313" key="10">
    <source>
        <dbReference type="Proteomes" id="UP000092482"/>
    </source>
</evidence>
<feature type="transmembrane region" description="Helical" evidence="7">
    <location>
        <begin position="93"/>
        <end position="116"/>
    </location>
</feature>
<keyword evidence="2" id="KW-0813">Transport</keyword>
<feature type="transmembrane region" description="Helical" evidence="7">
    <location>
        <begin position="417"/>
        <end position="439"/>
    </location>
</feature>
<name>A0A1B1NBZ7_9MICO</name>
<feature type="transmembrane region" description="Helical" evidence="7">
    <location>
        <begin position="239"/>
        <end position="258"/>
    </location>
</feature>
<feature type="transmembrane region" description="Helical" evidence="7">
    <location>
        <begin position="283"/>
        <end position="303"/>
    </location>
</feature>
<gene>
    <name evidence="9" type="ORF">SGUI_1557</name>
</gene>
<keyword evidence="10" id="KW-1185">Reference proteome</keyword>
<dbReference type="InterPro" id="IPR011701">
    <property type="entry name" value="MFS"/>
</dbReference>
<dbReference type="PANTHER" id="PTHR23501">
    <property type="entry name" value="MAJOR FACILITATOR SUPERFAMILY"/>
    <property type="match status" value="1"/>
</dbReference>
<feature type="transmembrane region" description="Helical" evidence="7">
    <location>
        <begin position="510"/>
        <end position="534"/>
    </location>
</feature>
<evidence type="ECO:0000313" key="9">
    <source>
        <dbReference type="EMBL" id="ANS78953.1"/>
    </source>
</evidence>
<evidence type="ECO:0000256" key="7">
    <source>
        <dbReference type="SAM" id="Phobius"/>
    </source>
</evidence>
<dbReference type="InterPro" id="IPR020846">
    <property type="entry name" value="MFS_dom"/>
</dbReference>
<evidence type="ECO:0000256" key="6">
    <source>
        <dbReference type="SAM" id="MobiDB-lite"/>
    </source>
</evidence>
<feature type="transmembrane region" description="Helical" evidence="7">
    <location>
        <begin position="446"/>
        <end position="465"/>
    </location>
</feature>
<dbReference type="PANTHER" id="PTHR23501:SF191">
    <property type="entry name" value="VACUOLAR BASIC AMINO ACID TRANSPORTER 4"/>
    <property type="match status" value="1"/>
</dbReference>
<feature type="transmembrane region" description="Helical" evidence="7">
    <location>
        <begin position="23"/>
        <end position="43"/>
    </location>
</feature>
<dbReference type="Gene3D" id="1.20.1250.20">
    <property type="entry name" value="MFS general substrate transporter like domains"/>
    <property type="match status" value="1"/>
</dbReference>
<dbReference type="SUPFAM" id="SSF103473">
    <property type="entry name" value="MFS general substrate transporter"/>
    <property type="match status" value="2"/>
</dbReference>
<dbReference type="Pfam" id="PF07690">
    <property type="entry name" value="MFS_1"/>
    <property type="match status" value="1"/>
</dbReference>
<keyword evidence="4 7" id="KW-1133">Transmembrane helix</keyword>
<dbReference type="AlphaFoldDB" id="A0A1B1NBZ7"/>
<evidence type="ECO:0000256" key="3">
    <source>
        <dbReference type="ARBA" id="ARBA00022692"/>
    </source>
</evidence>
<dbReference type="Proteomes" id="UP000092482">
    <property type="component" value="Chromosome"/>
</dbReference>
<feature type="transmembrane region" description="Helical" evidence="7">
    <location>
        <begin position="477"/>
        <end position="498"/>
    </location>
</feature>
<feature type="region of interest" description="Disordered" evidence="6">
    <location>
        <begin position="205"/>
        <end position="230"/>
    </location>
</feature>
<feature type="transmembrane region" description="Helical" evidence="7">
    <location>
        <begin position="382"/>
        <end position="405"/>
    </location>
</feature>
<feature type="transmembrane region" description="Helical" evidence="7">
    <location>
        <begin position="345"/>
        <end position="362"/>
    </location>
</feature>
<evidence type="ECO:0000256" key="2">
    <source>
        <dbReference type="ARBA" id="ARBA00022448"/>
    </source>
</evidence>
<dbReference type="Gene3D" id="1.20.1720.10">
    <property type="entry name" value="Multidrug resistance protein D"/>
    <property type="match status" value="1"/>
</dbReference>
<evidence type="ECO:0000256" key="4">
    <source>
        <dbReference type="ARBA" id="ARBA00022989"/>
    </source>
</evidence>
<protein>
    <recommendedName>
        <fullName evidence="8">Major facilitator superfamily (MFS) profile domain-containing protein</fullName>
    </recommendedName>
</protein>